<dbReference type="GO" id="GO:0009306">
    <property type="term" value="P:protein secretion"/>
    <property type="evidence" value="ECO:0007669"/>
    <property type="project" value="InterPro"/>
</dbReference>
<dbReference type="PANTHER" id="PTHR30604">
    <property type="entry name" value="PROTEIN TRANSPORT PROTEIN HOFQ"/>
    <property type="match status" value="1"/>
</dbReference>
<dbReference type="Pfam" id="PF07660">
    <property type="entry name" value="STN"/>
    <property type="match status" value="1"/>
</dbReference>
<dbReference type="Gene3D" id="2.60.40.3500">
    <property type="match status" value="1"/>
</dbReference>
<dbReference type="InterPro" id="IPR011662">
    <property type="entry name" value="Secretin/TonB_short_N"/>
</dbReference>
<organism evidence="12 13">
    <name type="scientific">Alkalisalibacterium limincola</name>
    <dbReference type="NCBI Taxonomy" id="2699169"/>
    <lineage>
        <taxon>Bacteria</taxon>
        <taxon>Pseudomonadati</taxon>
        <taxon>Pseudomonadota</taxon>
        <taxon>Gammaproteobacteria</taxon>
        <taxon>Lysobacterales</taxon>
        <taxon>Lysobacteraceae</taxon>
        <taxon>Alkalisalibacterium</taxon>
    </lineage>
</organism>
<evidence type="ECO:0000256" key="4">
    <source>
        <dbReference type="ARBA" id="ARBA00022927"/>
    </source>
</evidence>
<dbReference type="OrthoDB" id="9779724at2"/>
<feature type="signal peptide" evidence="10">
    <location>
        <begin position="1"/>
        <end position="30"/>
    </location>
</feature>
<comment type="similarity">
    <text evidence="7">Belongs to the bacterial secretin family.</text>
</comment>
<evidence type="ECO:0000256" key="9">
    <source>
        <dbReference type="SAM" id="MobiDB-lite"/>
    </source>
</evidence>
<dbReference type="InterPro" id="IPR038591">
    <property type="entry name" value="NolW-like_sf"/>
</dbReference>
<dbReference type="Gene3D" id="3.30.1370.120">
    <property type="match status" value="1"/>
</dbReference>
<evidence type="ECO:0000313" key="12">
    <source>
        <dbReference type="EMBL" id="TXK62691.1"/>
    </source>
</evidence>
<evidence type="ECO:0000256" key="7">
    <source>
        <dbReference type="RuleBase" id="RU004003"/>
    </source>
</evidence>
<evidence type="ECO:0000256" key="3">
    <source>
        <dbReference type="ARBA" id="ARBA00022729"/>
    </source>
</evidence>
<keyword evidence="5" id="KW-0472">Membrane</keyword>
<keyword evidence="2 8" id="KW-0813">Transport</keyword>
<dbReference type="GO" id="GO:0009279">
    <property type="term" value="C:cell outer membrane"/>
    <property type="evidence" value="ECO:0007669"/>
    <property type="project" value="UniProtKB-SubCell"/>
</dbReference>
<dbReference type="AlphaFoldDB" id="A0A5C8KQJ4"/>
<protein>
    <submittedName>
        <fullName evidence="12">Type IV pilus secretin PilQ</fullName>
    </submittedName>
</protein>
<dbReference type="Pfam" id="PF00263">
    <property type="entry name" value="Secretin"/>
    <property type="match status" value="1"/>
</dbReference>
<reference evidence="12 13" key="1">
    <citation type="submission" date="2019-08" db="EMBL/GenBank/DDBJ databases">
        <authorList>
            <person name="Karlyshev A.V."/>
        </authorList>
    </citation>
    <scope>NUCLEOTIDE SEQUENCE [LARGE SCALE GENOMIC DNA]</scope>
    <source>
        <strain evidence="12 13">Alg18-2.2</strain>
    </source>
</reference>
<dbReference type="InterPro" id="IPR005644">
    <property type="entry name" value="NolW-like"/>
</dbReference>
<dbReference type="NCBIfam" id="TIGR02515">
    <property type="entry name" value="IV_pilus_PilQ"/>
    <property type="match status" value="1"/>
</dbReference>
<evidence type="ECO:0000259" key="11">
    <source>
        <dbReference type="SMART" id="SM00965"/>
    </source>
</evidence>
<dbReference type="PANTHER" id="PTHR30604:SF1">
    <property type="entry name" value="DNA UTILIZATION PROTEIN HOFQ"/>
    <property type="match status" value="1"/>
</dbReference>
<evidence type="ECO:0000256" key="8">
    <source>
        <dbReference type="RuleBase" id="RU004004"/>
    </source>
</evidence>
<feature type="domain" description="Secretin/TonB short N-terminal" evidence="11">
    <location>
        <begin position="304"/>
        <end position="352"/>
    </location>
</feature>
<dbReference type="Gene3D" id="2.60.40.3470">
    <property type="match status" value="1"/>
</dbReference>
<feature type="chain" id="PRO_5022777724" evidence="10">
    <location>
        <begin position="31"/>
        <end position="694"/>
    </location>
</feature>
<dbReference type="InterPro" id="IPR001775">
    <property type="entry name" value="GspD/PilQ"/>
</dbReference>
<evidence type="ECO:0000256" key="2">
    <source>
        <dbReference type="ARBA" id="ARBA00022448"/>
    </source>
</evidence>
<keyword evidence="6" id="KW-0998">Cell outer membrane</keyword>
<dbReference type="Proteomes" id="UP000321248">
    <property type="component" value="Unassembled WGS sequence"/>
</dbReference>
<dbReference type="InterPro" id="IPR013355">
    <property type="entry name" value="Pilus_4_PilQ"/>
</dbReference>
<dbReference type="EMBL" id="VRTS01000004">
    <property type="protein sequence ID" value="TXK62691.1"/>
    <property type="molecule type" value="Genomic_DNA"/>
</dbReference>
<dbReference type="Pfam" id="PF11741">
    <property type="entry name" value="AMIN"/>
    <property type="match status" value="2"/>
</dbReference>
<dbReference type="InterPro" id="IPR021731">
    <property type="entry name" value="AMIN_dom"/>
</dbReference>
<sequence>MTRQGAPLGRFAGLAAAAIALLAFTVPAFAENILQQVRHEPGAGGQVDIILQFSGPVGDVQSFTTESPPRIAFDLADTRNGLSERRVVVGTGATSAVSAVEAGGRTRVVVDLFRPADYQTRTEGNNLVISVGGSQGGAAVGTTAYSADPSKRLPADVEVSNVDFRRGEDGSGRLIVSFSGDGADAHLRTEGDKLVLDVPNARLGAGLERRLDVVDFATPVQTIEPRAHQGATRFTLSTAGAYESMAYQTGNQYVLEVSPRAEATVAAPTGRPAPREYSGRPVTFNFQDIPVRTVLQLMAEESELNIVASDSVQGNVTLRLVNVPWDQAMEIVLRAKSLDQRRDGNVIWVAPQSELAAYEQAREDARIALEQRAELISEYVPINYGRAEDIASLLTEESKTSQGGGAGAGDSQQGFLSPRGSVSFDRRTNTLLIVDIPQKVDEVKALVAMLDRPVEQVLIEGRIVIATEDFARDLGVRLGASSTNIRNPRGDFESGGFDVNLPITNPAGAIGFSLLRGGFTLDLELAALQSEGRGEVISNPRIITANQQEAVIKQGDEIGYVTLQQGAGGTGNFTVEFKEVVLELRVTPTITQDDRVFLDMNIKKDEVEGFTTTPLYSVPNISKREITTGVLVDNGQTVVIGGVYEFSSREDLSKVPFLGDLPALGNLFRRKGNTSTKAELLVFVTPRILKIEQR</sequence>
<evidence type="ECO:0000313" key="13">
    <source>
        <dbReference type="Proteomes" id="UP000321248"/>
    </source>
</evidence>
<keyword evidence="3 10" id="KW-0732">Signal</keyword>
<dbReference type="InterPro" id="IPR051808">
    <property type="entry name" value="Type_IV_pilus_biogenesis"/>
</dbReference>
<dbReference type="Gene3D" id="3.30.1370.130">
    <property type="match status" value="1"/>
</dbReference>
<evidence type="ECO:0000256" key="6">
    <source>
        <dbReference type="ARBA" id="ARBA00023237"/>
    </source>
</evidence>
<evidence type="ECO:0000256" key="10">
    <source>
        <dbReference type="SAM" id="SignalP"/>
    </source>
</evidence>
<evidence type="ECO:0000256" key="1">
    <source>
        <dbReference type="ARBA" id="ARBA00004370"/>
    </source>
</evidence>
<name>A0A5C8KQJ4_9GAMM</name>
<comment type="caution">
    <text evidence="12">The sequence shown here is derived from an EMBL/GenBank/DDBJ whole genome shotgun (WGS) entry which is preliminary data.</text>
</comment>
<evidence type="ECO:0000256" key="5">
    <source>
        <dbReference type="ARBA" id="ARBA00023136"/>
    </source>
</evidence>
<dbReference type="PRINTS" id="PR00811">
    <property type="entry name" value="BCTERIALGSPD"/>
</dbReference>
<keyword evidence="13" id="KW-1185">Reference proteome</keyword>
<proteinExistence type="inferred from homology"/>
<dbReference type="Pfam" id="PF03958">
    <property type="entry name" value="Secretin_N"/>
    <property type="match status" value="1"/>
</dbReference>
<accession>A0A5C8KQJ4</accession>
<dbReference type="SMART" id="SM00965">
    <property type="entry name" value="STN"/>
    <property type="match status" value="1"/>
</dbReference>
<dbReference type="InterPro" id="IPR004846">
    <property type="entry name" value="T2SS/T3SS_dom"/>
</dbReference>
<gene>
    <name evidence="12" type="ORF">FU658_07060</name>
</gene>
<feature type="region of interest" description="Disordered" evidence="9">
    <location>
        <begin position="396"/>
        <end position="421"/>
    </location>
</feature>
<keyword evidence="4" id="KW-0653">Protein transport</keyword>
<comment type="subcellular location">
    <subcellularLocation>
        <location evidence="8">Cell outer membrane</location>
    </subcellularLocation>
    <subcellularLocation>
        <location evidence="1">Membrane</location>
    </subcellularLocation>
</comment>